<dbReference type="SMART" id="SM00355">
    <property type="entry name" value="ZnF_C2H2"/>
    <property type="match status" value="2"/>
</dbReference>
<evidence type="ECO:0000313" key="10">
    <source>
        <dbReference type="Proteomes" id="UP000245946"/>
    </source>
</evidence>
<feature type="region of interest" description="Disordered" evidence="7">
    <location>
        <begin position="280"/>
        <end position="364"/>
    </location>
</feature>
<proteinExistence type="predicted"/>
<evidence type="ECO:0000256" key="2">
    <source>
        <dbReference type="ARBA" id="ARBA00022723"/>
    </source>
</evidence>
<reference evidence="9 10" key="1">
    <citation type="journal article" date="2018" name="Mol. Biol. Evol.">
        <title>Broad Genomic Sampling Reveals a Smut Pathogenic Ancestry of the Fungal Clade Ustilaginomycotina.</title>
        <authorList>
            <person name="Kijpornyongpan T."/>
            <person name="Mondo S.J."/>
            <person name="Barry K."/>
            <person name="Sandor L."/>
            <person name="Lee J."/>
            <person name="Lipzen A."/>
            <person name="Pangilinan J."/>
            <person name="LaButti K."/>
            <person name="Hainaut M."/>
            <person name="Henrissat B."/>
            <person name="Grigoriev I.V."/>
            <person name="Spatafora J.W."/>
            <person name="Aime M.C."/>
        </authorList>
    </citation>
    <scope>NUCLEOTIDE SEQUENCE [LARGE SCALE GENOMIC DNA]</scope>
    <source>
        <strain evidence="9 10">MCA 4186</strain>
    </source>
</reference>
<dbReference type="EMBL" id="KZ819285">
    <property type="protein sequence ID" value="PWO00280.1"/>
    <property type="molecule type" value="Genomic_DNA"/>
</dbReference>
<evidence type="ECO:0000256" key="7">
    <source>
        <dbReference type="SAM" id="MobiDB-lite"/>
    </source>
</evidence>
<accession>A0A316ZFH8</accession>
<comment type="subcellular location">
    <subcellularLocation>
        <location evidence="1">Nucleus</location>
    </subcellularLocation>
</comment>
<dbReference type="InterPro" id="IPR036236">
    <property type="entry name" value="Znf_C2H2_sf"/>
</dbReference>
<keyword evidence="3 6" id="KW-0863">Zinc-finger</keyword>
<dbReference type="Gene3D" id="3.30.160.60">
    <property type="entry name" value="Classic Zinc Finger"/>
    <property type="match status" value="1"/>
</dbReference>
<feature type="compositionally biased region" description="Low complexity" evidence="7">
    <location>
        <begin position="336"/>
        <end position="346"/>
    </location>
</feature>
<evidence type="ECO:0000256" key="3">
    <source>
        <dbReference type="ARBA" id="ARBA00022771"/>
    </source>
</evidence>
<protein>
    <recommendedName>
        <fullName evidence="8">C2H2-type domain-containing protein</fullName>
    </recommendedName>
</protein>
<keyword evidence="4" id="KW-0862">Zinc</keyword>
<dbReference type="Proteomes" id="UP000245946">
    <property type="component" value="Unassembled WGS sequence"/>
</dbReference>
<evidence type="ECO:0000256" key="6">
    <source>
        <dbReference type="PROSITE-ProRule" id="PRU00042"/>
    </source>
</evidence>
<keyword evidence="5" id="KW-0539">Nucleus</keyword>
<dbReference type="STRING" id="58919.A0A316ZFH8"/>
<dbReference type="RefSeq" id="XP_025600558.1">
    <property type="nucleotide sequence ID" value="XM_025740785.1"/>
</dbReference>
<dbReference type="SUPFAM" id="SSF57667">
    <property type="entry name" value="beta-beta-alpha zinc fingers"/>
    <property type="match status" value="1"/>
</dbReference>
<gene>
    <name evidence="9" type="ORF">FA09DRAFT_314881</name>
</gene>
<feature type="region of interest" description="Disordered" evidence="7">
    <location>
        <begin position="196"/>
        <end position="218"/>
    </location>
</feature>
<keyword evidence="10" id="KW-1185">Reference proteome</keyword>
<dbReference type="PANTHER" id="PTHR23215:SF0">
    <property type="entry name" value="BUB3-INTERACTING AND GLEBS MOTIF-CONTAINING PROTEIN ZNF207"/>
    <property type="match status" value="1"/>
</dbReference>
<dbReference type="OrthoDB" id="1306014at2759"/>
<evidence type="ECO:0000259" key="8">
    <source>
        <dbReference type="PROSITE" id="PS50157"/>
    </source>
</evidence>
<dbReference type="PROSITE" id="PS00028">
    <property type="entry name" value="ZINC_FINGER_C2H2_1"/>
    <property type="match status" value="1"/>
</dbReference>
<dbReference type="PANTHER" id="PTHR23215">
    <property type="entry name" value="ZINC FINGER PROTEIN 207"/>
    <property type="match status" value="1"/>
</dbReference>
<evidence type="ECO:0000256" key="1">
    <source>
        <dbReference type="ARBA" id="ARBA00004123"/>
    </source>
</evidence>
<dbReference type="GO" id="GO:0005634">
    <property type="term" value="C:nucleus"/>
    <property type="evidence" value="ECO:0007669"/>
    <property type="project" value="UniProtKB-SubCell"/>
</dbReference>
<organism evidence="9 10">
    <name type="scientific">Tilletiopsis washingtonensis</name>
    <dbReference type="NCBI Taxonomy" id="58919"/>
    <lineage>
        <taxon>Eukaryota</taxon>
        <taxon>Fungi</taxon>
        <taxon>Dikarya</taxon>
        <taxon>Basidiomycota</taxon>
        <taxon>Ustilaginomycotina</taxon>
        <taxon>Exobasidiomycetes</taxon>
        <taxon>Entylomatales</taxon>
        <taxon>Entylomatales incertae sedis</taxon>
        <taxon>Tilletiopsis</taxon>
    </lineage>
</organism>
<keyword evidence="2" id="KW-0479">Metal-binding</keyword>
<sequence>MAKKKKAPVLDAWCWYCDREFEDEKVLLQHQKAKHYRCPQCPRRLNTAGGLTVHLAQVHKAEPGKIENALPGRESFDIEIYGMVGIPPADLAEWQSRRGAGAAQGGGGAGGQPSAKRQKVEKVALSAEQLKAQLEAHKALMSGKSAAPAAVPPPVAPPAMPTQFAPPMNYAGPPPGFAPPFSPYATYSGPPPSFPPPAAAAAAPAPAPAKPHPHTAALASGAKSRMVYVDETLSPEEKLALQPKYRFPPAGPSSAPDVKPAAAAPAPAAVAYPSAASPAFPPPGFAAPPPGFSGPPPGFASPAAAAGFASPPPGFAASPPPGFAVPPPGMPPPGFGSPAGYGTPPQFGGPPPGFGQGLPPGFTR</sequence>
<feature type="compositionally biased region" description="Pro residues" evidence="7">
    <location>
        <begin position="280"/>
        <end position="299"/>
    </location>
</feature>
<feature type="domain" description="C2H2-type" evidence="8">
    <location>
        <begin position="36"/>
        <end position="64"/>
    </location>
</feature>
<evidence type="ECO:0000313" key="9">
    <source>
        <dbReference type="EMBL" id="PWO00280.1"/>
    </source>
</evidence>
<dbReference type="GO" id="GO:0008270">
    <property type="term" value="F:zinc ion binding"/>
    <property type="evidence" value="ECO:0007669"/>
    <property type="project" value="UniProtKB-KW"/>
</dbReference>
<feature type="region of interest" description="Disordered" evidence="7">
    <location>
        <begin position="96"/>
        <end position="123"/>
    </location>
</feature>
<dbReference type="GeneID" id="37268329"/>
<feature type="compositionally biased region" description="Gly residues" evidence="7">
    <location>
        <begin position="102"/>
        <end position="111"/>
    </location>
</feature>
<name>A0A316ZFH8_9BASI</name>
<feature type="compositionally biased region" description="Pro residues" evidence="7">
    <location>
        <begin position="310"/>
        <end position="335"/>
    </location>
</feature>
<evidence type="ECO:0000256" key="5">
    <source>
        <dbReference type="ARBA" id="ARBA00023242"/>
    </source>
</evidence>
<feature type="compositionally biased region" description="Low complexity" evidence="7">
    <location>
        <begin position="300"/>
        <end position="309"/>
    </location>
</feature>
<dbReference type="CDD" id="cd20908">
    <property type="entry name" value="SUF4-like"/>
    <property type="match status" value="1"/>
</dbReference>
<dbReference type="AlphaFoldDB" id="A0A316ZFH8"/>
<evidence type="ECO:0000256" key="4">
    <source>
        <dbReference type="ARBA" id="ARBA00022833"/>
    </source>
</evidence>
<dbReference type="InterPro" id="IPR013087">
    <property type="entry name" value="Znf_C2H2_type"/>
</dbReference>
<dbReference type="PROSITE" id="PS50157">
    <property type="entry name" value="ZINC_FINGER_C2H2_2"/>
    <property type="match status" value="1"/>
</dbReference>